<name>A0ABD2P0Z6_9CUCU</name>
<evidence type="ECO:0000313" key="1">
    <source>
        <dbReference type="EMBL" id="KAL3284623.1"/>
    </source>
</evidence>
<dbReference type="Proteomes" id="UP001516400">
    <property type="component" value="Unassembled WGS sequence"/>
</dbReference>
<dbReference type="EMBL" id="JABFTP020000165">
    <property type="protein sequence ID" value="KAL3284623.1"/>
    <property type="molecule type" value="Genomic_DNA"/>
</dbReference>
<evidence type="ECO:0000313" key="2">
    <source>
        <dbReference type="Proteomes" id="UP001516400"/>
    </source>
</evidence>
<sequence length="102" mass="11959">MDRDHNNNIVKVSVENIVTEKFTDPGLRQNVPAGFRGRIEGKKEVPPIKTSAEKRHQERIDLTMNNTKKLRGCRKFLEKNVRLVLLFENMQEELKLDEKLDE</sequence>
<keyword evidence="2" id="KW-1185">Reference proteome</keyword>
<protein>
    <submittedName>
        <fullName evidence="1">Uncharacterized protein</fullName>
    </submittedName>
</protein>
<proteinExistence type="predicted"/>
<dbReference type="AlphaFoldDB" id="A0ABD2P0Z6"/>
<comment type="caution">
    <text evidence="1">The sequence shown here is derived from an EMBL/GenBank/DDBJ whole genome shotgun (WGS) entry which is preliminary data.</text>
</comment>
<reference evidence="1 2" key="1">
    <citation type="journal article" date="2021" name="BMC Biol.">
        <title>Horizontally acquired antibacterial genes associated with adaptive radiation of ladybird beetles.</title>
        <authorList>
            <person name="Li H.S."/>
            <person name="Tang X.F."/>
            <person name="Huang Y.H."/>
            <person name="Xu Z.Y."/>
            <person name="Chen M.L."/>
            <person name="Du X.Y."/>
            <person name="Qiu B.Y."/>
            <person name="Chen P.T."/>
            <person name="Zhang W."/>
            <person name="Slipinski A."/>
            <person name="Escalona H.E."/>
            <person name="Waterhouse R.M."/>
            <person name="Zwick A."/>
            <person name="Pang H."/>
        </authorList>
    </citation>
    <scope>NUCLEOTIDE SEQUENCE [LARGE SCALE GENOMIC DNA]</scope>
    <source>
        <strain evidence="1">SYSU2018</strain>
    </source>
</reference>
<gene>
    <name evidence="1" type="ORF">HHI36_018777</name>
</gene>
<organism evidence="1 2">
    <name type="scientific">Cryptolaemus montrouzieri</name>
    <dbReference type="NCBI Taxonomy" id="559131"/>
    <lineage>
        <taxon>Eukaryota</taxon>
        <taxon>Metazoa</taxon>
        <taxon>Ecdysozoa</taxon>
        <taxon>Arthropoda</taxon>
        <taxon>Hexapoda</taxon>
        <taxon>Insecta</taxon>
        <taxon>Pterygota</taxon>
        <taxon>Neoptera</taxon>
        <taxon>Endopterygota</taxon>
        <taxon>Coleoptera</taxon>
        <taxon>Polyphaga</taxon>
        <taxon>Cucujiformia</taxon>
        <taxon>Coccinelloidea</taxon>
        <taxon>Coccinellidae</taxon>
        <taxon>Scymninae</taxon>
        <taxon>Scymnini</taxon>
        <taxon>Cryptolaemus</taxon>
    </lineage>
</organism>
<accession>A0ABD2P0Z6</accession>